<comment type="caution">
    <text evidence="12">The sequence shown here is derived from an EMBL/GenBank/DDBJ whole genome shotgun (WGS) entry which is preliminary data.</text>
</comment>
<feature type="active site" evidence="9">
    <location>
        <position position="174"/>
    </location>
</feature>
<evidence type="ECO:0000313" key="12">
    <source>
        <dbReference type="EMBL" id="GAC70015.1"/>
    </source>
</evidence>
<evidence type="ECO:0000256" key="9">
    <source>
        <dbReference type="HAMAP-Rule" id="MF_00161"/>
    </source>
</evidence>
<keyword evidence="13" id="KW-1185">Reference proteome</keyword>
<dbReference type="PRINTS" id="PR00781">
    <property type="entry name" value="LIPOSIGPTASE"/>
</dbReference>
<dbReference type="Proteomes" id="UP000011666">
    <property type="component" value="Unassembled WGS sequence"/>
</dbReference>
<dbReference type="EC" id="3.4.23.36" evidence="9"/>
<keyword evidence="8 9" id="KW-0472">Membrane</keyword>
<dbReference type="InterPro" id="IPR001872">
    <property type="entry name" value="Peptidase_A8"/>
</dbReference>
<keyword evidence="3 9" id="KW-0645">Protease</keyword>
<keyword evidence="7 9" id="KW-1133">Transmembrane helix</keyword>
<feature type="region of interest" description="Disordered" evidence="11">
    <location>
        <begin position="1"/>
        <end position="38"/>
    </location>
</feature>
<comment type="subcellular location">
    <subcellularLocation>
        <location evidence="9">Cell membrane</location>
        <topology evidence="9">Multi-pass membrane protein</topology>
    </subcellularLocation>
</comment>
<dbReference type="eggNOG" id="COG0597">
    <property type="taxonomic scope" value="Bacteria"/>
</dbReference>
<evidence type="ECO:0000256" key="2">
    <source>
        <dbReference type="ARBA" id="ARBA00022475"/>
    </source>
</evidence>
<sequence>MDDDGVDDGAQRGSTPEAADAHEPADDAIDPEVTPDGPGSRRVVIGTLAAVAATVIGLDLLTKTLAVHLLDPFRPIEIVGDAITLRLVRNSGAAFSMASGYTWVLTIVALVVVGGIIRYSTRLRSWWWIAGLGLVLGGACGNLVDRLFRSPGVLRGHVVDFISVGWWPVFNIADSAVVCGAVLLVALSLLGYEFDGTRTGFAARRRPTTGERDA</sequence>
<evidence type="ECO:0000313" key="13">
    <source>
        <dbReference type="Proteomes" id="UP000011666"/>
    </source>
</evidence>
<feature type="active site" evidence="9">
    <location>
        <position position="160"/>
    </location>
</feature>
<dbReference type="AlphaFoldDB" id="M0QMX7"/>
<comment type="function">
    <text evidence="9">This protein specifically catalyzes the removal of signal peptides from prolipoproteins.</text>
</comment>
<proteinExistence type="inferred from homology"/>
<dbReference type="OrthoDB" id="4308908at2"/>
<reference evidence="12 13" key="1">
    <citation type="submission" date="2013-01" db="EMBL/GenBank/DDBJ databases">
        <title>Whole genome shotgun sequence of Gordonia soli NBRC 108243.</title>
        <authorList>
            <person name="Isaki-Nakamura S."/>
            <person name="Hosoyama A."/>
            <person name="Tsuchikane K."/>
            <person name="Ando Y."/>
            <person name="Baba S."/>
            <person name="Ohji S."/>
            <person name="Hamada M."/>
            <person name="Tamura T."/>
            <person name="Yamazoe A."/>
            <person name="Yamazaki S."/>
            <person name="Fujita N."/>
        </authorList>
    </citation>
    <scope>NUCLEOTIDE SEQUENCE [LARGE SCALE GENOMIC DNA]</scope>
    <source>
        <strain evidence="12 13">NBRC 108243</strain>
    </source>
</reference>
<evidence type="ECO:0000256" key="3">
    <source>
        <dbReference type="ARBA" id="ARBA00022670"/>
    </source>
</evidence>
<comment type="similarity">
    <text evidence="1 9 10">Belongs to the peptidase A8 family.</text>
</comment>
<feature type="transmembrane region" description="Helical" evidence="9">
    <location>
        <begin position="164"/>
        <end position="190"/>
    </location>
</feature>
<protein>
    <recommendedName>
        <fullName evidence="9">Lipoprotein signal peptidase</fullName>
        <ecNumber evidence="9">3.4.23.36</ecNumber>
    </recommendedName>
    <alternativeName>
        <fullName evidence="9">Prolipoprotein signal peptidase</fullName>
    </alternativeName>
    <alternativeName>
        <fullName evidence="9">Signal peptidase II</fullName>
        <shortName evidence="9">SPase II</shortName>
    </alternativeName>
</protein>
<evidence type="ECO:0000256" key="11">
    <source>
        <dbReference type="SAM" id="MobiDB-lite"/>
    </source>
</evidence>
<gene>
    <name evidence="9 12" type="primary">lspA</name>
    <name evidence="12" type="ORF">GS4_30_00870</name>
</gene>
<keyword evidence="12" id="KW-0449">Lipoprotein</keyword>
<comment type="pathway">
    <text evidence="9">Protein modification; lipoprotein biosynthesis (signal peptide cleavage).</text>
</comment>
<dbReference type="PANTHER" id="PTHR33695:SF1">
    <property type="entry name" value="LIPOPROTEIN SIGNAL PEPTIDASE"/>
    <property type="match status" value="1"/>
</dbReference>
<keyword evidence="6 9" id="KW-0378">Hydrolase</keyword>
<evidence type="ECO:0000256" key="1">
    <source>
        <dbReference type="ARBA" id="ARBA00006139"/>
    </source>
</evidence>
<feature type="transmembrane region" description="Helical" evidence="9">
    <location>
        <begin position="126"/>
        <end position="144"/>
    </location>
</feature>
<keyword evidence="2 9" id="KW-1003">Cell membrane</keyword>
<keyword evidence="4 9" id="KW-0812">Transmembrane</keyword>
<organism evidence="12 13">
    <name type="scientific">Gordonia soli NBRC 108243</name>
    <dbReference type="NCBI Taxonomy" id="1223545"/>
    <lineage>
        <taxon>Bacteria</taxon>
        <taxon>Bacillati</taxon>
        <taxon>Actinomycetota</taxon>
        <taxon>Actinomycetes</taxon>
        <taxon>Mycobacteriales</taxon>
        <taxon>Gordoniaceae</taxon>
        <taxon>Gordonia</taxon>
    </lineage>
</organism>
<feature type="transmembrane region" description="Helical" evidence="9">
    <location>
        <begin position="100"/>
        <end position="119"/>
    </location>
</feature>
<comment type="catalytic activity">
    <reaction evidence="9">
        <text>Release of signal peptides from bacterial membrane prolipoproteins. Hydrolyzes -Xaa-Yaa-Zaa-|-(S,diacylglyceryl)Cys-, in which Xaa is hydrophobic (preferably Leu), and Yaa (Ala or Ser) and Zaa (Gly or Ala) have small, neutral side chains.</text>
        <dbReference type="EC" id="3.4.23.36"/>
    </reaction>
</comment>
<dbReference type="STRING" id="1223545.GS4_30_00870"/>
<dbReference type="GO" id="GO:0005886">
    <property type="term" value="C:plasma membrane"/>
    <property type="evidence" value="ECO:0007669"/>
    <property type="project" value="UniProtKB-SubCell"/>
</dbReference>
<evidence type="ECO:0000256" key="5">
    <source>
        <dbReference type="ARBA" id="ARBA00022750"/>
    </source>
</evidence>
<keyword evidence="5 9" id="KW-0064">Aspartyl protease</keyword>
<dbReference type="Pfam" id="PF01252">
    <property type="entry name" value="Peptidase_A8"/>
    <property type="match status" value="1"/>
</dbReference>
<dbReference type="GO" id="GO:0006508">
    <property type="term" value="P:proteolysis"/>
    <property type="evidence" value="ECO:0007669"/>
    <property type="project" value="UniProtKB-KW"/>
</dbReference>
<dbReference type="HAMAP" id="MF_00161">
    <property type="entry name" value="LspA"/>
    <property type="match status" value="1"/>
</dbReference>
<evidence type="ECO:0000256" key="6">
    <source>
        <dbReference type="ARBA" id="ARBA00022801"/>
    </source>
</evidence>
<evidence type="ECO:0000256" key="4">
    <source>
        <dbReference type="ARBA" id="ARBA00022692"/>
    </source>
</evidence>
<name>M0QMX7_9ACTN</name>
<dbReference type="EMBL" id="BANX01000030">
    <property type="protein sequence ID" value="GAC70015.1"/>
    <property type="molecule type" value="Genomic_DNA"/>
</dbReference>
<evidence type="ECO:0000256" key="7">
    <source>
        <dbReference type="ARBA" id="ARBA00022989"/>
    </source>
</evidence>
<dbReference type="GO" id="GO:0004190">
    <property type="term" value="F:aspartic-type endopeptidase activity"/>
    <property type="evidence" value="ECO:0007669"/>
    <property type="project" value="UniProtKB-UniRule"/>
</dbReference>
<dbReference type="UniPathway" id="UPA00665"/>
<accession>M0QMX7</accession>
<evidence type="ECO:0000256" key="10">
    <source>
        <dbReference type="RuleBase" id="RU004181"/>
    </source>
</evidence>
<comment type="caution">
    <text evidence="9">Lacks conserved residue(s) required for the propagation of feature annotation.</text>
</comment>
<evidence type="ECO:0000256" key="8">
    <source>
        <dbReference type="ARBA" id="ARBA00023136"/>
    </source>
</evidence>
<dbReference type="PANTHER" id="PTHR33695">
    <property type="entry name" value="LIPOPROTEIN SIGNAL PEPTIDASE"/>
    <property type="match status" value="1"/>
</dbReference>
<dbReference type="NCBIfam" id="TIGR00077">
    <property type="entry name" value="lspA"/>
    <property type="match status" value="1"/>
</dbReference>